<keyword evidence="1" id="KW-0812">Transmembrane</keyword>
<keyword evidence="3" id="KW-1185">Reference proteome</keyword>
<organism evidence="2 3">
    <name type="scientific">Anaerococcus tetradius</name>
    <dbReference type="NCBI Taxonomy" id="33036"/>
    <lineage>
        <taxon>Bacteria</taxon>
        <taxon>Bacillati</taxon>
        <taxon>Bacillota</taxon>
        <taxon>Tissierellia</taxon>
        <taxon>Tissierellales</taxon>
        <taxon>Peptoniphilaceae</taxon>
        <taxon>Anaerococcus</taxon>
    </lineage>
</organism>
<dbReference type="STRING" id="33036.HMPREF3200_01133"/>
<feature type="transmembrane region" description="Helical" evidence="1">
    <location>
        <begin position="135"/>
        <end position="155"/>
    </location>
</feature>
<gene>
    <name evidence="2" type="ORF">HMPREF3200_01133</name>
</gene>
<name>A0A133KDL2_9FIRM</name>
<sequence length="226" mass="26423">MQKIFETIFDICYLSLATFVGLRMLYKENRNSQYFLFGIMAITLAGGDSFHLIPRMIALNTTGLGNYKFALGFGKLLTSITMTAFYVILYEVWAKRYEFKSKNLTLLVYLLALLRIGLCIFPQNDWFNGSGPLSWRIYRNIPFLILGLIIIYLFYKMARQRGDHNFRFMYLTIILSFAFYIPVVLLEDIYPLIGFLMVPKTLAYVWTILIGYFSMNKENEDAKVLR</sequence>
<evidence type="ECO:0000313" key="2">
    <source>
        <dbReference type="EMBL" id="KWZ77662.1"/>
    </source>
</evidence>
<accession>A0A133KDL2</accession>
<dbReference type="AlphaFoldDB" id="A0A133KDL2"/>
<comment type="caution">
    <text evidence="2">The sequence shown here is derived from an EMBL/GenBank/DDBJ whole genome shotgun (WGS) entry which is preliminary data.</text>
</comment>
<proteinExistence type="predicted"/>
<feature type="transmembrane region" description="Helical" evidence="1">
    <location>
        <begin position="6"/>
        <end position="22"/>
    </location>
</feature>
<dbReference type="OrthoDB" id="1644899at2"/>
<feature type="transmembrane region" description="Helical" evidence="1">
    <location>
        <begin position="73"/>
        <end position="92"/>
    </location>
</feature>
<feature type="transmembrane region" description="Helical" evidence="1">
    <location>
        <begin position="104"/>
        <end position="123"/>
    </location>
</feature>
<dbReference type="EMBL" id="LRPM01000046">
    <property type="protein sequence ID" value="KWZ77662.1"/>
    <property type="molecule type" value="Genomic_DNA"/>
</dbReference>
<keyword evidence="1" id="KW-1133">Transmembrane helix</keyword>
<dbReference type="Proteomes" id="UP000070383">
    <property type="component" value="Unassembled WGS sequence"/>
</dbReference>
<feature type="transmembrane region" description="Helical" evidence="1">
    <location>
        <begin position="192"/>
        <end position="213"/>
    </location>
</feature>
<keyword evidence="1" id="KW-0472">Membrane</keyword>
<feature type="transmembrane region" description="Helical" evidence="1">
    <location>
        <begin position="167"/>
        <end position="186"/>
    </location>
</feature>
<feature type="transmembrane region" description="Helical" evidence="1">
    <location>
        <begin position="34"/>
        <end position="53"/>
    </location>
</feature>
<evidence type="ECO:0000313" key="3">
    <source>
        <dbReference type="Proteomes" id="UP000070383"/>
    </source>
</evidence>
<evidence type="ECO:0000256" key="1">
    <source>
        <dbReference type="SAM" id="Phobius"/>
    </source>
</evidence>
<dbReference type="PATRIC" id="fig|33036.3.peg.1122"/>
<reference evidence="3" key="1">
    <citation type="submission" date="2016-01" db="EMBL/GenBank/DDBJ databases">
        <authorList>
            <person name="Mitreva M."/>
            <person name="Pepin K.H."/>
            <person name="Mihindukulasuriya K.A."/>
            <person name="Fulton R."/>
            <person name="Fronick C."/>
            <person name="O'Laughlin M."/>
            <person name="Miner T."/>
            <person name="Herter B."/>
            <person name="Rosa B.A."/>
            <person name="Cordes M."/>
            <person name="Tomlinson C."/>
            <person name="Wollam A."/>
            <person name="Palsikar V.B."/>
            <person name="Mardis E.R."/>
            <person name="Wilson R.K."/>
        </authorList>
    </citation>
    <scope>NUCLEOTIDE SEQUENCE [LARGE SCALE GENOMIC DNA]</scope>
    <source>
        <strain evidence="3">MJR8151</strain>
    </source>
</reference>
<dbReference type="RefSeq" id="WP_060929469.1">
    <property type="nucleotide sequence ID" value="NZ_KQ955281.1"/>
</dbReference>
<protein>
    <submittedName>
        <fullName evidence="2">Uncharacterized protein</fullName>
    </submittedName>
</protein>